<dbReference type="EMBL" id="AP012029">
    <property type="protein sequence ID" value="BAJ64979.1"/>
    <property type="molecule type" value="Genomic_DNA"/>
</dbReference>
<evidence type="ECO:0000313" key="1">
    <source>
        <dbReference type="EMBL" id="BAJ64979.1"/>
    </source>
</evidence>
<gene>
    <name evidence="1" type="ordered locus">ANT_29530</name>
</gene>
<dbReference type="STRING" id="926569.ANT_29530"/>
<dbReference type="AlphaFoldDB" id="E8N232"/>
<sequence length="105" mass="11875">MDSEQNAPICPNGEHQWVDYQCVYCGAQKPEALDEIFQELLALSSDMSLYEIGLREKRARKLGEILNEWGGFPLMVSMCEAVGAVNLLSGRLVELWWHGMGTWRG</sequence>
<organism evidence="1 2">
    <name type="scientific">Anaerolinea thermophila (strain DSM 14523 / JCM 11388 / NBRC 100420 / UNI-1)</name>
    <dbReference type="NCBI Taxonomy" id="926569"/>
    <lineage>
        <taxon>Bacteria</taxon>
        <taxon>Bacillati</taxon>
        <taxon>Chloroflexota</taxon>
        <taxon>Anaerolineae</taxon>
        <taxon>Anaerolineales</taxon>
        <taxon>Anaerolineaceae</taxon>
        <taxon>Anaerolinea</taxon>
    </lineage>
</organism>
<dbReference type="KEGG" id="atm:ANT_29530"/>
<dbReference type="Proteomes" id="UP000008922">
    <property type="component" value="Chromosome"/>
</dbReference>
<keyword evidence="2" id="KW-1185">Reference proteome</keyword>
<reference evidence="1 2" key="1">
    <citation type="submission" date="2010-12" db="EMBL/GenBank/DDBJ databases">
        <title>Whole genome sequence of Anaerolinea thermophila UNI-1.</title>
        <authorList>
            <person name="Narita-Yamada S."/>
            <person name="Kishi E."/>
            <person name="Watanabe Y."/>
            <person name="Takasaki K."/>
            <person name="Ankai A."/>
            <person name="Oguchi A."/>
            <person name="Fukui S."/>
            <person name="Takahashi M."/>
            <person name="Yashiro I."/>
            <person name="Hosoyama A."/>
            <person name="Sekiguchi Y."/>
            <person name="Hanada S."/>
            <person name="Fujita N."/>
        </authorList>
    </citation>
    <scope>NUCLEOTIDE SEQUENCE [LARGE SCALE GENOMIC DNA]</scope>
    <source>
        <strain evidence="2">DSM 14523 / JCM 11388 / NBRC 100420 / UNI-1</strain>
    </source>
</reference>
<name>E8N232_ANATU</name>
<proteinExistence type="predicted"/>
<dbReference type="HOGENOM" id="CLU_2230871_0_0_0"/>
<evidence type="ECO:0000313" key="2">
    <source>
        <dbReference type="Proteomes" id="UP000008922"/>
    </source>
</evidence>
<accession>E8N232</accession>
<dbReference type="InParanoid" id="E8N232"/>
<protein>
    <submittedName>
        <fullName evidence="1">Uncharacterized protein</fullName>
    </submittedName>
</protein>
<dbReference type="RefSeq" id="WP_013561323.1">
    <property type="nucleotide sequence ID" value="NC_014960.1"/>
</dbReference>